<evidence type="ECO:0000256" key="4">
    <source>
        <dbReference type="ARBA" id="ARBA00022723"/>
    </source>
</evidence>
<dbReference type="Proteomes" id="UP000002714">
    <property type="component" value="Chromosome"/>
</dbReference>
<keyword evidence="6" id="KW-0408">Iron</keyword>
<dbReference type="InterPro" id="IPR036136">
    <property type="entry name" value="Nit/Sulf_reduc_fer-like_dom_sf"/>
</dbReference>
<evidence type="ECO:0000259" key="9">
    <source>
        <dbReference type="Pfam" id="PF03460"/>
    </source>
</evidence>
<keyword evidence="4" id="KW-0479">Metal-binding</keyword>
<evidence type="ECO:0000313" key="10">
    <source>
        <dbReference type="EMBL" id="ABB44519.1"/>
    </source>
</evidence>
<feature type="domain" description="Nitrite/Sulfite reductase ferredoxin-like" evidence="9">
    <location>
        <begin position="53"/>
        <end position="112"/>
    </location>
</feature>
<evidence type="ECO:0000313" key="11">
    <source>
        <dbReference type="Proteomes" id="UP000002714"/>
    </source>
</evidence>
<comment type="similarity">
    <text evidence="1">Belongs to the nitrite and sulfite reductase 4Fe-4S domain family.</text>
</comment>
<dbReference type="OrthoDB" id="9803707at2"/>
<organism evidence="10 11">
    <name type="scientific">Sulfurimonas denitrificans (strain ATCC 33889 / DSM 1251)</name>
    <name type="common">Thiomicrospira denitrificans (strain ATCC 33889 / DSM 1251)</name>
    <dbReference type="NCBI Taxonomy" id="326298"/>
    <lineage>
        <taxon>Bacteria</taxon>
        <taxon>Pseudomonadati</taxon>
        <taxon>Campylobacterota</taxon>
        <taxon>Epsilonproteobacteria</taxon>
        <taxon>Campylobacterales</taxon>
        <taxon>Sulfurimonadaceae</taxon>
        <taxon>Sulfurimonas</taxon>
    </lineage>
</organism>
<keyword evidence="11" id="KW-1185">Reference proteome</keyword>
<dbReference type="Gene3D" id="3.30.413.10">
    <property type="entry name" value="Sulfite Reductase Hemoprotein, domain 1"/>
    <property type="match status" value="2"/>
</dbReference>
<dbReference type="InterPro" id="IPR006067">
    <property type="entry name" value="NO2/SO3_Rdtase_4Fe4S_dom"/>
</dbReference>
<keyword evidence="7" id="KW-0411">Iron-sulfur</keyword>
<sequence length="567" mass="64595">MENKLNKRERYKAQLKPIDYYKDFENIDFESLTEIDRFYLQDFGIFNTNFLEDEFTVRIRIPGGKISAENFQKIADIVDEYNLTIILTARSGIQLHNVEADNVLEIHKRINALGVSTWQSFGDNVRNIITDAYDGCGSSSEIETYPIVMAMHNFIIENPRYVGMLPRRISVGISGNRSNVSSFFANDIYFALAKKNGLFGFNVYMGGKNTEVAISADIFLLEAEVLGFFKAFIESFYVNGSRSSRAKTRIFHMIEEIGMEALKAFIQQEYKSDFQTAGELILEKTKFEAFHKLKNGKYGFCYQTDFSRLKTDEIKNIAAYATVNSLEIRLGMDQNIYLIGLNEPSTPLKSQALSSTIVACAGNLCPYAVWSIKDETSYLPLEKINKHGIQVGFSGCAKGCGRHRHTDIGLIGLKTNNFGNTDGGARIFIGASHSDGAYAGRQLFSMVPFIHLESVISLAIKFFELSTCSDFEEFATKVLNNYSEEFVSLWFLANLETNKCIELLKQDSTTTYEYEKELLKKEFGELDFWEHVDENFHDAISYLSKELWTIEGEDPHYKPKIERVNFR</sequence>
<dbReference type="Gene3D" id="3.90.480.20">
    <property type="match status" value="1"/>
</dbReference>
<evidence type="ECO:0000256" key="2">
    <source>
        <dbReference type="ARBA" id="ARBA00022485"/>
    </source>
</evidence>
<dbReference type="RefSeq" id="WP_011372871.1">
    <property type="nucleotide sequence ID" value="NC_007575.1"/>
</dbReference>
<accession>Q30R62</accession>
<dbReference type="PROSITE" id="PS00365">
    <property type="entry name" value="NIR_SIR"/>
    <property type="match status" value="1"/>
</dbReference>
<dbReference type="SUPFAM" id="SSF56014">
    <property type="entry name" value="Nitrite and sulphite reductase 4Fe-4S domain-like"/>
    <property type="match status" value="2"/>
</dbReference>
<dbReference type="STRING" id="326298.Suden_1241"/>
<gene>
    <name evidence="10" type="ordered locus">Suden_1241</name>
</gene>
<dbReference type="InterPro" id="IPR051329">
    <property type="entry name" value="NIR_SIR_4Fe-4S"/>
</dbReference>
<keyword evidence="5 10" id="KW-0560">Oxidoreductase</keyword>
<evidence type="ECO:0000256" key="6">
    <source>
        <dbReference type="ARBA" id="ARBA00023004"/>
    </source>
</evidence>
<dbReference type="EMBL" id="CP000153">
    <property type="protein sequence ID" value="ABB44519.1"/>
    <property type="molecule type" value="Genomic_DNA"/>
</dbReference>
<feature type="domain" description="Nitrite/sulphite reductase 4Fe-4S" evidence="8">
    <location>
        <begin position="122"/>
        <end position="271"/>
    </location>
</feature>
<dbReference type="GO" id="GO:0048307">
    <property type="term" value="F:ferredoxin-nitrite reductase activity"/>
    <property type="evidence" value="ECO:0007669"/>
    <property type="project" value="UniProtKB-EC"/>
</dbReference>
<evidence type="ECO:0000256" key="5">
    <source>
        <dbReference type="ARBA" id="ARBA00023002"/>
    </source>
</evidence>
<dbReference type="GO" id="GO:0046872">
    <property type="term" value="F:metal ion binding"/>
    <property type="evidence" value="ECO:0007669"/>
    <property type="project" value="UniProtKB-KW"/>
</dbReference>
<dbReference type="InterPro" id="IPR045854">
    <property type="entry name" value="NO2/SO3_Rdtase_4Fe4S_sf"/>
</dbReference>
<keyword evidence="3" id="KW-0349">Heme</keyword>
<dbReference type="InterPro" id="IPR006066">
    <property type="entry name" value="NO2/SO3_Rdtase_FeS/sirohaem_BS"/>
</dbReference>
<dbReference type="SUPFAM" id="SSF55124">
    <property type="entry name" value="Nitrite/Sulfite reductase N-terminal domain-like"/>
    <property type="match status" value="1"/>
</dbReference>
<dbReference type="InterPro" id="IPR005117">
    <property type="entry name" value="NiRdtase/SiRdtase_haem-b_fer"/>
</dbReference>
<dbReference type="PANTHER" id="PTHR32439:SF0">
    <property type="entry name" value="FERREDOXIN--NITRITE REDUCTASE, CHLOROPLASTIC"/>
    <property type="match status" value="1"/>
</dbReference>
<evidence type="ECO:0000256" key="7">
    <source>
        <dbReference type="ARBA" id="ARBA00023014"/>
    </source>
</evidence>
<evidence type="ECO:0000256" key="3">
    <source>
        <dbReference type="ARBA" id="ARBA00022617"/>
    </source>
</evidence>
<dbReference type="HOGENOM" id="CLU_015667_2_3_7"/>
<dbReference type="GO" id="GO:0020037">
    <property type="term" value="F:heme binding"/>
    <property type="evidence" value="ECO:0007669"/>
    <property type="project" value="InterPro"/>
</dbReference>
<dbReference type="Pfam" id="PF03460">
    <property type="entry name" value="NIR_SIR_ferr"/>
    <property type="match status" value="1"/>
</dbReference>
<evidence type="ECO:0000259" key="8">
    <source>
        <dbReference type="Pfam" id="PF01077"/>
    </source>
</evidence>
<keyword evidence="2" id="KW-0004">4Fe-4S</keyword>
<dbReference type="eggNOG" id="COG0155">
    <property type="taxonomic scope" value="Bacteria"/>
</dbReference>
<dbReference type="EC" id="1.7.7.1" evidence="10"/>
<dbReference type="AlphaFoldDB" id="Q30R62"/>
<reference evidence="10 11" key="1">
    <citation type="journal article" date="2008" name="Appl. Environ. Microbiol.">
        <title>Genome of the epsilonproteobacterial chemolithoautotroph Sulfurimonas denitrificans.</title>
        <authorList>
            <person name="Sievert S.M."/>
            <person name="Scott K.M."/>
            <person name="Klotz M.G."/>
            <person name="Chain P.S.G."/>
            <person name="Hauser L.J."/>
            <person name="Hemp J."/>
            <person name="Huegler M."/>
            <person name="Land M."/>
            <person name="Lapidus A."/>
            <person name="Larimer F.W."/>
            <person name="Lucas S."/>
            <person name="Malfatti S.A."/>
            <person name="Meyer F."/>
            <person name="Paulsen I.T."/>
            <person name="Ren Q."/>
            <person name="Simon J."/>
            <person name="Bailey K."/>
            <person name="Diaz E."/>
            <person name="Fitzpatrick K.A."/>
            <person name="Glover B."/>
            <person name="Gwatney N."/>
            <person name="Korajkic A."/>
            <person name="Long A."/>
            <person name="Mobberley J.M."/>
            <person name="Pantry S.N."/>
            <person name="Pazder G."/>
            <person name="Peterson S."/>
            <person name="Quintanilla J.D."/>
            <person name="Sprinkle R."/>
            <person name="Stephens J."/>
            <person name="Thomas P."/>
            <person name="Vaughn R."/>
            <person name="Weber M.J."/>
            <person name="Wooten L.L."/>
        </authorList>
    </citation>
    <scope>NUCLEOTIDE SEQUENCE [LARGE SCALE GENOMIC DNA]</scope>
    <source>
        <strain evidence="11">ATCC 33889 / DSM 1251</strain>
    </source>
</reference>
<dbReference type="Pfam" id="PF01077">
    <property type="entry name" value="NIR_SIR"/>
    <property type="match status" value="1"/>
</dbReference>
<dbReference type="KEGG" id="tdn:Suden_1241"/>
<evidence type="ECO:0000256" key="1">
    <source>
        <dbReference type="ARBA" id="ARBA00010429"/>
    </source>
</evidence>
<proteinExistence type="inferred from homology"/>
<dbReference type="PANTHER" id="PTHR32439">
    <property type="entry name" value="FERREDOXIN--NITRITE REDUCTASE, CHLOROPLASTIC"/>
    <property type="match status" value="1"/>
</dbReference>
<dbReference type="GO" id="GO:0051539">
    <property type="term" value="F:4 iron, 4 sulfur cluster binding"/>
    <property type="evidence" value="ECO:0007669"/>
    <property type="project" value="UniProtKB-KW"/>
</dbReference>
<protein>
    <submittedName>
        <fullName evidence="10">Ferredoxin--nitrite reductase</fullName>
        <ecNumber evidence="10">1.7.7.1</ecNumber>
    </submittedName>
</protein>
<name>Q30R62_SULDN</name>